<comment type="subcellular location">
    <subcellularLocation>
        <location evidence="1">Nucleus</location>
    </subcellularLocation>
</comment>
<evidence type="ECO:0000313" key="9">
    <source>
        <dbReference type="EMBL" id="KOO30225.1"/>
    </source>
</evidence>
<evidence type="ECO:0000256" key="7">
    <source>
        <dbReference type="ARBA" id="ARBA00023242"/>
    </source>
</evidence>
<evidence type="ECO:0000256" key="1">
    <source>
        <dbReference type="ARBA" id="ARBA00004123"/>
    </source>
</evidence>
<dbReference type="InterPro" id="IPR007590">
    <property type="entry name" value="Saf4/Yju2"/>
</dbReference>
<dbReference type="GO" id="GO:0046872">
    <property type="term" value="F:metal ion binding"/>
    <property type="evidence" value="ECO:0007669"/>
    <property type="project" value="UniProtKB-KW"/>
</dbReference>
<keyword evidence="5" id="KW-0862">Zinc</keyword>
<feature type="non-terminal residue" evidence="9">
    <location>
        <position position="194"/>
    </location>
</feature>
<accession>A0A0M0JUN4</accession>
<keyword evidence="4" id="KW-0747">Spliceosome</keyword>
<keyword evidence="3" id="KW-0479">Metal-binding</keyword>
<evidence type="ECO:0000313" key="10">
    <source>
        <dbReference type="Proteomes" id="UP000037460"/>
    </source>
</evidence>
<evidence type="ECO:0000256" key="3">
    <source>
        <dbReference type="ARBA" id="ARBA00022723"/>
    </source>
</evidence>
<evidence type="ECO:0000256" key="6">
    <source>
        <dbReference type="ARBA" id="ARBA00023187"/>
    </source>
</evidence>
<comment type="caution">
    <text evidence="9">The sequence shown here is derived from an EMBL/GenBank/DDBJ whole genome shotgun (WGS) entry which is preliminary data.</text>
</comment>
<keyword evidence="10" id="KW-1185">Reference proteome</keyword>
<evidence type="ECO:0000256" key="8">
    <source>
        <dbReference type="SAM" id="Coils"/>
    </source>
</evidence>
<dbReference type="Proteomes" id="UP000037460">
    <property type="component" value="Unassembled WGS sequence"/>
</dbReference>
<keyword evidence="6" id="KW-0508">mRNA splicing</keyword>
<dbReference type="AlphaFoldDB" id="A0A0M0JUN4"/>
<dbReference type="PANTHER" id="PTHR12111">
    <property type="entry name" value="SPLICING FACTOR YJU2"/>
    <property type="match status" value="1"/>
</dbReference>
<dbReference type="PANTHER" id="PTHR12111:SF1">
    <property type="entry name" value="SPLICING FACTOR YJU2"/>
    <property type="match status" value="1"/>
</dbReference>
<feature type="coiled-coil region" evidence="8">
    <location>
        <begin position="111"/>
        <end position="160"/>
    </location>
</feature>
<dbReference type="HAMAP" id="MF_03226">
    <property type="entry name" value="YJU2"/>
    <property type="match status" value="1"/>
</dbReference>
<dbReference type="InterPro" id="IPR043701">
    <property type="entry name" value="Yju2"/>
</dbReference>
<keyword evidence="8" id="KW-0175">Coiled coil</keyword>
<keyword evidence="7" id="KW-0539">Nucleus</keyword>
<gene>
    <name evidence="9" type="ORF">Ctob_004346</name>
</gene>
<protein>
    <submittedName>
        <fullName evidence="9">Coiled-coil domain-containing protein 94-like protein</fullName>
    </submittedName>
</protein>
<dbReference type="EMBL" id="JWZX01002262">
    <property type="protein sequence ID" value="KOO30225.1"/>
    <property type="molecule type" value="Genomic_DNA"/>
</dbReference>
<keyword evidence="2" id="KW-0507">mRNA processing</keyword>
<dbReference type="GO" id="GO:0000398">
    <property type="term" value="P:mRNA splicing, via spliceosome"/>
    <property type="evidence" value="ECO:0007669"/>
    <property type="project" value="InterPro"/>
</dbReference>
<evidence type="ECO:0000256" key="4">
    <source>
        <dbReference type="ARBA" id="ARBA00022728"/>
    </source>
</evidence>
<reference evidence="10" key="1">
    <citation type="journal article" date="2015" name="PLoS Genet.">
        <title>Genome Sequence and Transcriptome Analyses of Chrysochromulina tobin: Metabolic Tools for Enhanced Algal Fitness in the Prominent Order Prymnesiales (Haptophyceae).</title>
        <authorList>
            <person name="Hovde B.T."/>
            <person name="Deodato C.R."/>
            <person name="Hunsperger H.M."/>
            <person name="Ryken S.A."/>
            <person name="Yost W."/>
            <person name="Jha R.K."/>
            <person name="Patterson J."/>
            <person name="Monnat R.J. Jr."/>
            <person name="Barlow S.B."/>
            <person name="Starkenburg S.R."/>
            <person name="Cattolico R.A."/>
        </authorList>
    </citation>
    <scope>NUCLEOTIDE SEQUENCE</scope>
    <source>
        <strain evidence="10">CCMP291</strain>
    </source>
</reference>
<organism evidence="9 10">
    <name type="scientific">Chrysochromulina tobinii</name>
    <dbReference type="NCBI Taxonomy" id="1460289"/>
    <lineage>
        <taxon>Eukaryota</taxon>
        <taxon>Haptista</taxon>
        <taxon>Haptophyta</taxon>
        <taxon>Prymnesiophyceae</taxon>
        <taxon>Prymnesiales</taxon>
        <taxon>Chrysochromulinaceae</taxon>
        <taxon>Chrysochromulina</taxon>
    </lineage>
</organism>
<dbReference type="Pfam" id="PF04502">
    <property type="entry name" value="Saf4_Yju2"/>
    <property type="match status" value="1"/>
</dbReference>
<sequence>MGERKVINKYFPPDFDHTKIPRPDRERQQKLKERFVVRMMLPMSVRCLTCGEYMYKGKKFNSRKENVDGPEGVYLGIQIIRFYFKCVTCSAEFTVRTDPKNSDYVVEAGAKANYELYKEEAKQKAEIATERADQEQYDAMKKLENKTEESKRAMDILDALDEIRTQNARSAALGIDEVLDRRQKALEEKALAAE</sequence>
<evidence type="ECO:0000256" key="2">
    <source>
        <dbReference type="ARBA" id="ARBA00022664"/>
    </source>
</evidence>
<evidence type="ECO:0000256" key="5">
    <source>
        <dbReference type="ARBA" id="ARBA00022833"/>
    </source>
</evidence>
<dbReference type="OrthoDB" id="674963at2759"/>
<proteinExistence type="inferred from homology"/>
<dbReference type="GO" id="GO:0071006">
    <property type="term" value="C:U2-type catalytic step 1 spliceosome"/>
    <property type="evidence" value="ECO:0007669"/>
    <property type="project" value="TreeGrafter"/>
</dbReference>
<name>A0A0M0JUN4_9EUKA</name>